<feature type="region of interest" description="Disordered" evidence="3">
    <location>
        <begin position="138"/>
        <end position="164"/>
    </location>
</feature>
<accession>A0A8S1FCJ9</accession>
<dbReference type="Pfam" id="PF00168">
    <property type="entry name" value="C2"/>
    <property type="match status" value="1"/>
</dbReference>
<feature type="region of interest" description="Disordered" evidence="3">
    <location>
        <begin position="472"/>
        <end position="512"/>
    </location>
</feature>
<feature type="compositionally biased region" description="Low complexity" evidence="3">
    <location>
        <begin position="1619"/>
        <end position="1630"/>
    </location>
</feature>
<reference evidence="5 6" key="1">
    <citation type="submission" date="2020-04" db="EMBL/GenBank/DDBJ databases">
        <authorList>
            <person name="Laetsch R D."/>
            <person name="Stevens L."/>
            <person name="Kumar S."/>
            <person name="Blaxter L. M."/>
        </authorList>
    </citation>
    <scope>NUCLEOTIDE SEQUENCE [LARGE SCALE GENOMIC DNA]</scope>
</reference>
<feature type="compositionally biased region" description="Basic and acidic residues" evidence="3">
    <location>
        <begin position="607"/>
        <end position="641"/>
    </location>
</feature>
<evidence type="ECO:0000259" key="4">
    <source>
        <dbReference type="PROSITE" id="PS50004"/>
    </source>
</evidence>
<dbReference type="Gene3D" id="2.60.40.150">
    <property type="entry name" value="C2 domain"/>
    <property type="match status" value="1"/>
</dbReference>
<feature type="region of interest" description="Disordered" evidence="3">
    <location>
        <begin position="1611"/>
        <end position="1640"/>
    </location>
</feature>
<feature type="compositionally biased region" description="Low complexity" evidence="3">
    <location>
        <begin position="256"/>
        <end position="267"/>
    </location>
</feature>
<evidence type="ECO:0000313" key="5">
    <source>
        <dbReference type="EMBL" id="CAB3408671.1"/>
    </source>
</evidence>
<keyword evidence="6" id="KW-1185">Reference proteome</keyword>
<feature type="region of interest" description="Disordered" evidence="3">
    <location>
        <begin position="285"/>
        <end position="374"/>
    </location>
</feature>
<feature type="compositionally biased region" description="Basic and acidic residues" evidence="3">
    <location>
        <begin position="650"/>
        <end position="670"/>
    </location>
</feature>
<evidence type="ECO:0000256" key="1">
    <source>
        <dbReference type="ARBA" id="ARBA00010672"/>
    </source>
</evidence>
<dbReference type="Pfam" id="PF21528">
    <property type="entry name" value="CC2D1A-B_DM14"/>
    <property type="match status" value="2"/>
</dbReference>
<dbReference type="InterPro" id="IPR035892">
    <property type="entry name" value="C2_domain_sf"/>
</dbReference>
<evidence type="ECO:0000256" key="3">
    <source>
        <dbReference type="SAM" id="MobiDB-lite"/>
    </source>
</evidence>
<dbReference type="SMART" id="SM00239">
    <property type="entry name" value="C2"/>
    <property type="match status" value="1"/>
</dbReference>
<feature type="region of interest" description="Disordered" evidence="3">
    <location>
        <begin position="1789"/>
        <end position="1836"/>
    </location>
</feature>
<dbReference type="PANTHER" id="PTHR13076:SF9">
    <property type="entry name" value="COILED-COIL AND C2 DOMAIN-CONTAINING PROTEIN 1-LIKE"/>
    <property type="match status" value="1"/>
</dbReference>
<feature type="compositionally biased region" description="Pro residues" evidence="3">
    <location>
        <begin position="1812"/>
        <end position="1834"/>
    </location>
</feature>
<keyword evidence="2" id="KW-0175">Coiled coil</keyword>
<dbReference type="InterPro" id="IPR000008">
    <property type="entry name" value="C2_dom"/>
</dbReference>
<feature type="region of interest" description="Disordered" evidence="3">
    <location>
        <begin position="2105"/>
        <end position="2136"/>
    </location>
</feature>
<dbReference type="EMBL" id="CADEPM010000007">
    <property type="protein sequence ID" value="CAB3408671.1"/>
    <property type="molecule type" value="Genomic_DNA"/>
</dbReference>
<dbReference type="PANTHER" id="PTHR13076">
    <property type="entry name" value="COILED-COIL AND C2 DOMAIN-CONTAINING PROTEIN 1-LIKE"/>
    <property type="match status" value="1"/>
</dbReference>
<feature type="compositionally biased region" description="Low complexity" evidence="3">
    <location>
        <begin position="1703"/>
        <end position="1716"/>
    </location>
</feature>
<feature type="compositionally biased region" description="Polar residues" evidence="3">
    <location>
        <begin position="295"/>
        <end position="314"/>
    </location>
</feature>
<dbReference type="GO" id="GO:0001227">
    <property type="term" value="F:DNA-binding transcription repressor activity, RNA polymerase II-specific"/>
    <property type="evidence" value="ECO:0007669"/>
    <property type="project" value="InterPro"/>
</dbReference>
<feature type="compositionally biased region" description="Pro residues" evidence="3">
    <location>
        <begin position="2009"/>
        <end position="2036"/>
    </location>
</feature>
<feature type="compositionally biased region" description="Pro residues" evidence="3">
    <location>
        <begin position="1680"/>
        <end position="1702"/>
    </location>
</feature>
<evidence type="ECO:0000256" key="2">
    <source>
        <dbReference type="SAM" id="Coils"/>
    </source>
</evidence>
<dbReference type="Pfam" id="PF09759">
    <property type="entry name" value="Atx10homo_assoc"/>
    <property type="match status" value="1"/>
</dbReference>
<dbReference type="OrthoDB" id="19996at2759"/>
<feature type="compositionally biased region" description="Polar residues" evidence="3">
    <location>
        <begin position="472"/>
        <end position="482"/>
    </location>
</feature>
<sequence length="2379" mass="267079">MYEMCRSEQSVAGCKEAVLYLENACNDFKSLIETINVEKEWANKEPEKRLSVAWEIRKSMSSPIPVPINEKPLLPISSMIAEVVRNANHDCQNSEESPNRNLSYARITAAAAAVAVAAVAAEQNMSSLAEDGWQVVGGRRRKSTSSTTVSEFDREVSVEKEQAPSAPLNVYERLSSSSYRRNTTNSTTNRSLTLDSSGISRLTCPRSAMDLPQTKASMAKMAYSRQLLWEKNQQSLVEKLRARQKREKMSNSHVQSTSSPGSSRSPTCGFTFADPQAVRKSVEAFNQKRKAAPSNRDNNAGPSNADPNRSLQSISEHEPGMEASINSDDVPADPTPPDPHGCTNTSKNLETRSEPGGRVQNERTESSPHNSLFGYIGLENDAEWREMTEEEESLAMEENSLKQEIKQAEAISIDAELERQVAVEADGLERAHRKEKKKTNKKQTKTDLESFCKVLEDEIKSLANVAWSELMNNTPPIRSTNVHEPGSFAEKHEKMSSPSRRRSQKDDDDLGRRHELKLKRAEELRQQLQEAKTAKLKELTRRVEEVLAKQEALKERKRRMMEERMQRATENRDKNISEVIRKAKDDDQRVMEVKFIATLQEENKRQDLIMKDASNEEKQKQLADERARKNEEKAAKKREQEAAAVTRRKQAAEARQNKIRQLNEQKEAKMAAKDVENKTLDEPEVDFLTRVVKLLEEDTKTSVMIGDLLSTEKHRRNCHLCSFVVDSDFEAISHIFAPTHQLKTTVLRNGATPDEIKNHLNYAFKPTSLELSSALSKDDREEQMMRSREILEKIQIKESVPIPLSSPRNRTKFIRELLDLLEKFSSSKLPIDEQLQSDVEKSLTEILSAIEADEKNDCFVNLEQLCATGIVPKLVDFLLEWTSKGASLRLCIRFSHVLSRVVQDARVSYSIIFKPELLKILERIVFLSDPTNLQLSSLLDCLCALLKCSANRINEKQRRWRELYSLDEKISTIIRAIAGFLTFSLEPADMENALEKCRGSVLIGRILTLSEFLARNDNEIGFKFLSSNVKIASAHAYRQRKSENMKVYLDLIQCFVNVWHGFECRNVTKMNDDELKLCQQLTEFVKHSEIQLEPSNMENYGEQIETSNLIACMKIVGFDERIEAIIEKFEDSFSKIYSSILSFSLACWKRSEKSKNDEIKRGRMALRLLVNLVGRSSKFAENISSCHVDLIESLLAIEIYNVEIFHLLLKTANISFMEFQKNKRYSKLHVLLIDAFYRANQKIVEKDDVKDNEASTILAYFSILLEKDYAFLANSYAEIEFNSFSKLLEMTELIIESTETRVHSNNMLFVLNLLELICYDFATFLTVKNTEQRKSHTIFVLKILVEIVGLLCTKTEMTSHMMEQTTAIDCVVDVLDTILHGEALFGEYRNSHPEFPEMPPDEPKFAELRKAIREEKRIQDARNKQPDKPILPTPSRIERIQENSSLTELAQVFLNSYKNIGEHYGEIGELKLNCLQTISHLCDNSQFNKRACSQNRRCAILSVLQCTLRRPMYFMESYAIQKWAIFCVRQLTDDSVENKEIILNLEDPKTPIIDKDKLLKEFGLKTVYDKNNIRRIMDFNFADMEKSVYGGNIEEDEELLAELAAIQAEEMGETRRRAAPSAPTRRAIPAAAPPTDVPGVDPRVLAAALADAPGDVDDASLEEDPELLGELAGLVGGESPAPPPPPPTRAAPPPTQAAPPVPARSAPPAGPAPSVGIDHAQLSHLRQLHDVYHKMLKSAEQGGEGAKARRYKRAVDKLADLMRAVERGRKIDPAEIPVAPPNFVPTPFTETSIPQSAHHPPAPSIREAASTAPPPVPARNPPPPIPARNPQPPADPKKAEIFKILNHRRDLYVANGKAAIAAHDKEAAKEFVAMAKSFDQAIAALDQVSADEMDLNEVPPSPPPYRKHSAASSSAPSPAPPPASSAEPSTGPRAPAAPAPAPSQKQPSTFMEALEFRRQRYVQMATKAKQDGNERKTRMNQRLAGQYAEAIKEAKAGRPVNIGELPTLPDMPPLPPQNTAPAPKGPPPGLKPPPEVGPLAPSGVAGKSRNSSQLEFLIQRQTEFKQAALNAKNRGDIERAKKYLMEAKGFDKMIQAARAGLPVSIKQTPIPPQSKTTEAALQPRIQPSTSSSTGLENRGERLALLEKTLIEQVRLAETNQMRFTRLGDVGKVRLFESWAKASIQDLLLIRAVAQQGLNLPKFHYEKRHIPSADLFPDLAEDALELTITKCRDVPLPSGYEPHHANIYVKYCFPFPTEKPQEGKTKTVSGTCSPEFNEIVMLNIGSGKLRNSKLQRAFKRGGMKFEVYQKGGFMRSDKLLGTCEWKLEQLESSAEVEESLPLKEGRKAIGGLASARIRIREPIGDAKAQTQEHKWLVLDN</sequence>
<proteinExistence type="inferred from homology"/>
<dbReference type="InterPro" id="IPR006608">
    <property type="entry name" value="CC2D1A/B_DM14"/>
</dbReference>
<dbReference type="Pfam" id="PF16501">
    <property type="entry name" value="SCAPER_N"/>
    <property type="match status" value="1"/>
</dbReference>
<feature type="region of interest" description="Disordered" evidence="3">
    <location>
        <begin position="2001"/>
        <end position="2050"/>
    </location>
</feature>
<feature type="region of interest" description="Disordered" evidence="3">
    <location>
        <begin position="240"/>
        <end position="271"/>
    </location>
</feature>
<comment type="similarity">
    <text evidence="1">Belongs to the CC2D1 family.</text>
</comment>
<dbReference type="InterPro" id="IPR019156">
    <property type="entry name" value="Ataxin-10_domain"/>
</dbReference>
<dbReference type="SUPFAM" id="SSF49562">
    <property type="entry name" value="C2 domain (Calcium/lipid-binding domain, CaLB)"/>
    <property type="match status" value="1"/>
</dbReference>
<feature type="compositionally biased region" description="Low complexity" evidence="3">
    <location>
        <begin position="1924"/>
        <end position="1934"/>
    </location>
</feature>
<feature type="region of interest" description="Disordered" evidence="3">
    <location>
        <begin position="1673"/>
        <end position="1716"/>
    </location>
</feature>
<feature type="compositionally biased region" description="Basic and acidic residues" evidence="3">
    <location>
        <begin position="151"/>
        <end position="162"/>
    </location>
</feature>
<feature type="domain" description="C2" evidence="4">
    <location>
        <begin position="2204"/>
        <end position="2339"/>
    </location>
</feature>
<evidence type="ECO:0000313" key="6">
    <source>
        <dbReference type="Proteomes" id="UP000494206"/>
    </source>
</evidence>
<name>A0A8S1FCJ9_9PELO</name>
<gene>
    <name evidence="5" type="ORF">CBOVIS_LOCUS10420</name>
</gene>
<feature type="region of interest" description="Disordered" evidence="3">
    <location>
        <begin position="607"/>
        <end position="670"/>
    </location>
</feature>
<dbReference type="InterPro" id="IPR032446">
    <property type="entry name" value="SCAPER_N"/>
</dbReference>
<dbReference type="SMART" id="SM00685">
    <property type="entry name" value="DM14"/>
    <property type="match status" value="3"/>
</dbReference>
<dbReference type="PROSITE" id="PS50004">
    <property type="entry name" value="C2"/>
    <property type="match status" value="1"/>
</dbReference>
<protein>
    <recommendedName>
        <fullName evidence="4">C2 domain-containing protein</fullName>
    </recommendedName>
</protein>
<feature type="region of interest" description="Disordered" evidence="3">
    <location>
        <begin position="1894"/>
        <end position="1947"/>
    </location>
</feature>
<organism evidence="5 6">
    <name type="scientific">Caenorhabditis bovis</name>
    <dbReference type="NCBI Taxonomy" id="2654633"/>
    <lineage>
        <taxon>Eukaryota</taxon>
        <taxon>Metazoa</taxon>
        <taxon>Ecdysozoa</taxon>
        <taxon>Nematoda</taxon>
        <taxon>Chromadorea</taxon>
        <taxon>Rhabditida</taxon>
        <taxon>Rhabditina</taxon>
        <taxon>Rhabditomorpha</taxon>
        <taxon>Rhabditoidea</taxon>
        <taxon>Rhabditidae</taxon>
        <taxon>Peloderinae</taxon>
        <taxon>Caenorhabditis</taxon>
    </lineage>
</organism>
<dbReference type="InterPro" id="IPR039725">
    <property type="entry name" value="CC2D1A/B"/>
</dbReference>
<feature type="compositionally biased region" description="Basic and acidic residues" evidence="3">
    <location>
        <begin position="349"/>
        <end position="366"/>
    </location>
</feature>
<dbReference type="Proteomes" id="UP000494206">
    <property type="component" value="Unassembled WGS sequence"/>
</dbReference>
<comment type="caution">
    <text evidence="5">The sequence shown here is derived from an EMBL/GenBank/DDBJ whole genome shotgun (WGS) entry which is preliminary data.</text>
</comment>
<feature type="compositionally biased region" description="Polar residues" evidence="3">
    <location>
        <begin position="2113"/>
        <end position="2135"/>
    </location>
</feature>
<feature type="coiled-coil region" evidence="2">
    <location>
        <begin position="387"/>
        <end position="418"/>
    </location>
</feature>